<feature type="transmembrane region" description="Helical" evidence="5">
    <location>
        <begin position="66"/>
        <end position="86"/>
    </location>
</feature>
<evidence type="ECO:0000259" key="6">
    <source>
        <dbReference type="Pfam" id="PF00892"/>
    </source>
</evidence>
<dbReference type="InterPro" id="IPR037185">
    <property type="entry name" value="EmrE-like"/>
</dbReference>
<dbReference type="Pfam" id="PF00892">
    <property type="entry name" value="EamA"/>
    <property type="match status" value="2"/>
</dbReference>
<evidence type="ECO:0000256" key="1">
    <source>
        <dbReference type="ARBA" id="ARBA00004141"/>
    </source>
</evidence>
<comment type="subcellular location">
    <subcellularLocation>
        <location evidence="1">Membrane</location>
        <topology evidence="1">Multi-pass membrane protein</topology>
    </subcellularLocation>
</comment>
<gene>
    <name evidence="8" type="ORF">F0238_00295</name>
    <name evidence="7" type="ORF">TW71_15715</name>
</gene>
<dbReference type="SUPFAM" id="SSF103481">
    <property type="entry name" value="Multidrug resistance efflux transporter EmrE"/>
    <property type="match status" value="2"/>
</dbReference>
<dbReference type="InterPro" id="IPR050638">
    <property type="entry name" value="AA-Vitamin_Transporters"/>
</dbReference>
<dbReference type="EMBL" id="VTXP01000001">
    <property type="protein sequence ID" value="NOJ21156.1"/>
    <property type="molecule type" value="Genomic_DNA"/>
</dbReference>
<feature type="transmembrane region" description="Helical" evidence="5">
    <location>
        <begin position="147"/>
        <end position="168"/>
    </location>
</feature>
<feature type="transmembrane region" description="Helical" evidence="5">
    <location>
        <begin position="210"/>
        <end position="228"/>
    </location>
</feature>
<evidence type="ECO:0000256" key="3">
    <source>
        <dbReference type="ARBA" id="ARBA00022989"/>
    </source>
</evidence>
<keyword evidence="3 5" id="KW-1133">Transmembrane helix</keyword>
<feature type="transmembrane region" description="Helical" evidence="5">
    <location>
        <begin position="121"/>
        <end position="141"/>
    </location>
</feature>
<reference evidence="7" key="1">
    <citation type="journal article" date="2015" name="BMC Genomics">
        <title>Genome mining reveals unlocked bioactive potential of marine Gram-negative bacteria.</title>
        <authorList>
            <person name="Machado H."/>
            <person name="Sonnenschein E.C."/>
            <person name="Melchiorsen J."/>
            <person name="Gram L."/>
        </authorList>
    </citation>
    <scope>NUCLEOTIDE SEQUENCE</scope>
    <source>
        <strain evidence="7">S2052</strain>
    </source>
</reference>
<dbReference type="AlphaFoldDB" id="A0A837G6D7"/>
<name>A0A837G6D7_9VIBR</name>
<organism evidence="7">
    <name type="scientific">Vibrio coralliilyticus</name>
    <dbReference type="NCBI Taxonomy" id="190893"/>
    <lineage>
        <taxon>Bacteria</taxon>
        <taxon>Pseudomonadati</taxon>
        <taxon>Pseudomonadota</taxon>
        <taxon>Gammaproteobacteria</taxon>
        <taxon>Vibrionales</taxon>
        <taxon>Vibrionaceae</taxon>
        <taxon>Vibrio</taxon>
    </lineage>
</organism>
<dbReference type="InterPro" id="IPR000620">
    <property type="entry name" value="EamA_dom"/>
</dbReference>
<keyword evidence="4 5" id="KW-0472">Membrane</keyword>
<proteinExistence type="predicted"/>
<protein>
    <submittedName>
        <fullName evidence="8">DMT family transporter</fullName>
    </submittedName>
    <submittedName>
        <fullName evidence="7">Membrane protein</fullName>
    </submittedName>
</protein>
<evidence type="ECO:0000256" key="2">
    <source>
        <dbReference type="ARBA" id="ARBA00022692"/>
    </source>
</evidence>
<feature type="transmembrane region" description="Helical" evidence="5">
    <location>
        <begin position="180"/>
        <end position="198"/>
    </location>
</feature>
<reference evidence="8 9" key="2">
    <citation type="submission" date="2019-09" db="EMBL/GenBank/DDBJ databases">
        <title>Draft genome sequencing and comparative genomics of hatchery-associated Vibrios.</title>
        <authorList>
            <person name="Kehlet-Delgado H."/>
            <person name="Mueller R.S."/>
        </authorList>
    </citation>
    <scope>NUCLEOTIDE SEQUENCE [LARGE SCALE GENOMIC DNA]</scope>
    <source>
        <strain evidence="8 9">09-121-3</strain>
    </source>
</reference>
<dbReference type="EMBL" id="JXXR01000016">
    <property type="protein sequence ID" value="KJY71453.1"/>
    <property type="molecule type" value="Genomic_DNA"/>
</dbReference>
<dbReference type="PANTHER" id="PTHR32322">
    <property type="entry name" value="INNER MEMBRANE TRANSPORTER"/>
    <property type="match status" value="1"/>
</dbReference>
<dbReference type="GO" id="GO:0016020">
    <property type="term" value="C:membrane"/>
    <property type="evidence" value="ECO:0007669"/>
    <property type="project" value="UniProtKB-SubCell"/>
</dbReference>
<feature type="transmembrane region" description="Helical" evidence="5">
    <location>
        <begin position="262"/>
        <end position="283"/>
    </location>
</feature>
<accession>A0A837G6D7</accession>
<feature type="transmembrane region" description="Helical" evidence="5">
    <location>
        <begin position="33"/>
        <end position="54"/>
    </location>
</feature>
<dbReference type="RefSeq" id="WP_045986517.1">
    <property type="nucleotide sequence ID" value="NZ_CP063052.1"/>
</dbReference>
<evidence type="ECO:0000313" key="8">
    <source>
        <dbReference type="EMBL" id="NOJ21156.1"/>
    </source>
</evidence>
<sequence length="300" mass="31937">MSTASFLRLICLAAIWGGSFLFMKIAANTFGPAYLIEFRVGFAAISLFLVSLYLRKKLAFRNHFKHFMIIGLFNTALPFLLFAYAAQTLNASTLSVLNSTAAIWGALIGVFWHKSLLTSKAIFGMLLGVSGVVVLVGWDAVNIGISAALPIAAGVMAACCYGIATNYTKTAPKVAAFENAHGNMWAAVLWILPLLPFVPMQGEPSTHEMLSVVALGVVCTGVAYLLYFRLVADEGAASALSVTFLIPVFGIMWGALILDEPIGLNTFAGTILVLSGTMLVTGFSPAQLLKKSRVAEQVSG</sequence>
<evidence type="ECO:0000256" key="4">
    <source>
        <dbReference type="ARBA" id="ARBA00023136"/>
    </source>
</evidence>
<dbReference type="PANTHER" id="PTHR32322:SF9">
    <property type="entry name" value="AMINO-ACID METABOLITE EFFLUX PUMP-RELATED"/>
    <property type="match status" value="1"/>
</dbReference>
<feature type="transmembrane region" description="Helical" evidence="5">
    <location>
        <begin position="235"/>
        <end position="256"/>
    </location>
</feature>
<dbReference type="Proteomes" id="UP000576645">
    <property type="component" value="Unassembled WGS sequence"/>
</dbReference>
<comment type="caution">
    <text evidence="7">The sequence shown here is derived from an EMBL/GenBank/DDBJ whole genome shotgun (WGS) entry which is preliminary data.</text>
</comment>
<evidence type="ECO:0000313" key="9">
    <source>
        <dbReference type="Proteomes" id="UP000576645"/>
    </source>
</evidence>
<feature type="domain" description="EamA" evidence="6">
    <location>
        <begin position="151"/>
        <end position="281"/>
    </location>
</feature>
<evidence type="ECO:0000256" key="5">
    <source>
        <dbReference type="SAM" id="Phobius"/>
    </source>
</evidence>
<feature type="transmembrane region" description="Helical" evidence="5">
    <location>
        <begin position="7"/>
        <end position="27"/>
    </location>
</feature>
<feature type="domain" description="EamA" evidence="6">
    <location>
        <begin position="9"/>
        <end position="136"/>
    </location>
</feature>
<evidence type="ECO:0000313" key="7">
    <source>
        <dbReference type="EMBL" id="KJY71453.1"/>
    </source>
</evidence>
<feature type="transmembrane region" description="Helical" evidence="5">
    <location>
        <begin position="92"/>
        <end position="112"/>
    </location>
</feature>
<keyword evidence="2 5" id="KW-0812">Transmembrane</keyword>